<gene>
    <name evidence="1" type="ORF">GCM10007857_70490</name>
</gene>
<accession>A0ABQ6BA75</accession>
<dbReference type="RefSeq" id="WP_284273180.1">
    <property type="nucleotide sequence ID" value="NZ_BSOW01000033.1"/>
</dbReference>
<evidence type="ECO:0000313" key="1">
    <source>
        <dbReference type="EMBL" id="GLR90334.1"/>
    </source>
</evidence>
<keyword evidence="2" id="KW-1185">Reference proteome</keyword>
<organism evidence="1 2">
    <name type="scientific">Bradyrhizobium iriomotense</name>
    <dbReference type="NCBI Taxonomy" id="441950"/>
    <lineage>
        <taxon>Bacteria</taxon>
        <taxon>Pseudomonadati</taxon>
        <taxon>Pseudomonadota</taxon>
        <taxon>Alphaproteobacteria</taxon>
        <taxon>Hyphomicrobiales</taxon>
        <taxon>Nitrobacteraceae</taxon>
        <taxon>Bradyrhizobium</taxon>
    </lineage>
</organism>
<dbReference type="EMBL" id="BSOW01000033">
    <property type="protein sequence ID" value="GLR90334.1"/>
    <property type="molecule type" value="Genomic_DNA"/>
</dbReference>
<proteinExistence type="predicted"/>
<dbReference type="InterPro" id="IPR026487">
    <property type="entry name" value="CHP04141"/>
</dbReference>
<dbReference type="NCBIfam" id="TIGR04141">
    <property type="entry name" value="TIGR04141 family sporadically distributed protein"/>
    <property type="match status" value="1"/>
</dbReference>
<reference evidence="2" key="1">
    <citation type="journal article" date="2019" name="Int. J. Syst. Evol. Microbiol.">
        <title>The Global Catalogue of Microorganisms (GCM) 10K type strain sequencing project: providing services to taxonomists for standard genome sequencing and annotation.</title>
        <authorList>
            <consortium name="The Broad Institute Genomics Platform"/>
            <consortium name="The Broad Institute Genome Sequencing Center for Infectious Disease"/>
            <person name="Wu L."/>
            <person name="Ma J."/>
        </authorList>
    </citation>
    <scope>NUCLEOTIDE SEQUENCE [LARGE SCALE GENOMIC DNA]</scope>
    <source>
        <strain evidence="2">NBRC 102520</strain>
    </source>
</reference>
<dbReference type="Pfam" id="PF19614">
    <property type="entry name" value="DUF6119"/>
    <property type="match status" value="1"/>
</dbReference>
<protein>
    <recommendedName>
        <fullName evidence="3">Sporadically distributed protein, TIGR04141 family</fullName>
    </recommendedName>
</protein>
<sequence length="526" mass="59195">MARGPKKQRLNIFLIKPGVGIDQVVRDDVGPLDRRAIRKGLNFSGIIFTKGTPANPPSWTRFVQQGAEEALGLLFNQSASGLIILTAAGRMFAIAFGFGRHWIEEAQIVRRFGMIVSLNVVHPDRIRSVDREEFDTIQRKTRSQTSISSNIDSFGLNIQRDLVRSVTGQPEDTSFAAHVTGADNLIMSVALTFEQLGDKCAQALGYFSSNRYRDRYAWIDNFNRLADPVKVAELDARLVEEIRTGAPENAYLTPPDTLDTQEHRGFLYPRERKGVELHPDLRMEEWLSAIDDPRAITLEYLRRWKFREFTVSEEIPRQFTVYDAIIYEVTQGTKLYVLSFGEWFEIAQDHVATVNGQVAQIREHSELNMIDARSGETEGEYNRRAAASSNGEFVLLDAKSVAYGGGRSSIEICDLLSLQRVFIHVKAKTKSATLSHLFAQGLNSAQAFRDHSFRQLAIAKCPNSHQALLSGEPRIDEFTVTYAIITHARGNLRDALPFFSKQSLANAAQLLRNMGYQVRLKKIAVI</sequence>
<comment type="caution">
    <text evidence="1">The sequence shown here is derived from an EMBL/GenBank/DDBJ whole genome shotgun (WGS) entry which is preliminary data.</text>
</comment>
<dbReference type="Proteomes" id="UP001156905">
    <property type="component" value="Unassembled WGS sequence"/>
</dbReference>
<name>A0ABQ6BA75_9BRAD</name>
<evidence type="ECO:0000313" key="2">
    <source>
        <dbReference type="Proteomes" id="UP001156905"/>
    </source>
</evidence>
<evidence type="ECO:0008006" key="3">
    <source>
        <dbReference type="Google" id="ProtNLM"/>
    </source>
</evidence>